<evidence type="ECO:0000259" key="23">
    <source>
        <dbReference type="PROSITE" id="PS50003"/>
    </source>
</evidence>
<dbReference type="HOGENOM" id="CLU_000288_140_3_1"/>
<evidence type="ECO:0000256" key="6">
    <source>
        <dbReference type="ARBA" id="ARBA00022490"/>
    </source>
</evidence>
<keyword evidence="16 21" id="KW-0175">Coiled coil</keyword>
<dbReference type="GO" id="GO:0008270">
    <property type="term" value="F:zinc ion binding"/>
    <property type="evidence" value="ECO:0007669"/>
    <property type="project" value="UniProtKB-KW"/>
</dbReference>
<dbReference type="Gene3D" id="1.20.5.340">
    <property type="match status" value="1"/>
</dbReference>
<gene>
    <name evidence="29" type="primary">cdc42bpb</name>
</gene>
<dbReference type="PROSITE" id="PS00107">
    <property type="entry name" value="PROTEIN_KINASE_ATP"/>
    <property type="match status" value="1"/>
</dbReference>
<evidence type="ECO:0000256" key="21">
    <source>
        <dbReference type="SAM" id="Coils"/>
    </source>
</evidence>
<dbReference type="Pfam" id="PF00130">
    <property type="entry name" value="C1_1"/>
    <property type="match status" value="1"/>
</dbReference>
<dbReference type="GO" id="GO:0005856">
    <property type="term" value="C:cytoskeleton"/>
    <property type="evidence" value="ECO:0007669"/>
    <property type="project" value="TreeGrafter"/>
</dbReference>
<dbReference type="InterPro" id="IPR014930">
    <property type="entry name" value="Myotonic_dystrophy_kinase_coil"/>
</dbReference>
<evidence type="ECO:0000259" key="26">
    <source>
        <dbReference type="PROSITE" id="PS50108"/>
    </source>
</evidence>
<feature type="coiled-coil region" evidence="21">
    <location>
        <begin position="431"/>
        <end position="633"/>
    </location>
</feature>
<dbReference type="GeneTree" id="ENSGT01030000234517"/>
<dbReference type="GeneID" id="101066894"/>
<protein>
    <recommendedName>
        <fullName evidence="5">non-specific serine/threonine protein kinase</fullName>
        <ecNumber evidence="5">2.7.11.1</ecNumber>
    </recommendedName>
</protein>
<dbReference type="InterPro" id="IPR011993">
    <property type="entry name" value="PH-like_dom_sf"/>
</dbReference>
<evidence type="ECO:0000256" key="20">
    <source>
        <dbReference type="PROSITE-ProRule" id="PRU10141"/>
    </source>
</evidence>
<dbReference type="RefSeq" id="XP_029705394.1">
    <property type="nucleotide sequence ID" value="XM_029849534.1"/>
</dbReference>
<dbReference type="PROSITE" id="PS00479">
    <property type="entry name" value="ZF_DAG_PE_1"/>
    <property type="match status" value="1"/>
</dbReference>
<evidence type="ECO:0000256" key="3">
    <source>
        <dbReference type="ARBA" id="ARBA00004510"/>
    </source>
</evidence>
<feature type="compositionally biased region" description="Low complexity" evidence="22">
    <location>
        <begin position="1647"/>
        <end position="1665"/>
    </location>
</feature>
<dbReference type="GO" id="GO:0004674">
    <property type="term" value="F:protein serine/threonine kinase activity"/>
    <property type="evidence" value="ECO:0007669"/>
    <property type="project" value="UniProtKB-KW"/>
</dbReference>
<keyword evidence="15 20" id="KW-0067">ATP-binding</keyword>
<feature type="coiled-coil region" evidence="21">
    <location>
        <begin position="720"/>
        <end position="794"/>
    </location>
</feature>
<dbReference type="PANTHER" id="PTHR22988">
    <property type="entry name" value="MYOTONIC DYSTROPHY S/T KINASE-RELATED"/>
    <property type="match status" value="1"/>
</dbReference>
<feature type="region of interest" description="Disordered" evidence="22">
    <location>
        <begin position="650"/>
        <end position="670"/>
    </location>
</feature>
<evidence type="ECO:0000313" key="29">
    <source>
        <dbReference type="Ensembl" id="ENSTRUP00000041609.3"/>
    </source>
</evidence>
<comment type="catalytic activity">
    <reaction evidence="18">
        <text>L-threonyl-[protein] + ATP = O-phospho-L-threonyl-[protein] + ADP + H(+)</text>
        <dbReference type="Rhea" id="RHEA:46608"/>
        <dbReference type="Rhea" id="RHEA-COMP:11060"/>
        <dbReference type="Rhea" id="RHEA-COMP:11605"/>
        <dbReference type="ChEBI" id="CHEBI:15378"/>
        <dbReference type="ChEBI" id="CHEBI:30013"/>
        <dbReference type="ChEBI" id="CHEBI:30616"/>
        <dbReference type="ChEBI" id="CHEBI:61977"/>
        <dbReference type="ChEBI" id="CHEBI:456216"/>
        <dbReference type="EC" id="2.7.11.1"/>
    </reaction>
</comment>
<evidence type="ECO:0000256" key="7">
    <source>
        <dbReference type="ARBA" id="ARBA00022527"/>
    </source>
</evidence>
<dbReference type="InterPro" id="IPR011009">
    <property type="entry name" value="Kinase-like_dom_sf"/>
</dbReference>
<keyword evidence="9" id="KW-0808">Transferase</keyword>
<dbReference type="PROSITE" id="PS51285">
    <property type="entry name" value="AGC_KINASE_CTER"/>
    <property type="match status" value="1"/>
</dbReference>
<comment type="cofactor">
    <cofactor evidence="1">
        <name>Mg(2+)</name>
        <dbReference type="ChEBI" id="CHEBI:18420"/>
    </cofactor>
</comment>
<dbReference type="Gene3D" id="3.30.200.20">
    <property type="entry name" value="Phosphorylase Kinase, domain 1"/>
    <property type="match status" value="1"/>
</dbReference>
<feature type="domain" description="CRIB" evidence="26">
    <location>
        <begin position="1616"/>
        <end position="1629"/>
    </location>
</feature>
<dbReference type="PROSITE" id="PS50219">
    <property type="entry name" value="CNH"/>
    <property type="match status" value="1"/>
</dbReference>
<dbReference type="Proteomes" id="UP000005226">
    <property type="component" value="Chromosome 16"/>
</dbReference>
<dbReference type="InterPro" id="IPR057529">
    <property type="entry name" value="MRCK/ROCK_PH"/>
</dbReference>
<evidence type="ECO:0000256" key="17">
    <source>
        <dbReference type="ARBA" id="ARBA00023273"/>
    </source>
</evidence>
<dbReference type="InterPro" id="IPR000095">
    <property type="entry name" value="CRIB_dom"/>
</dbReference>
<evidence type="ECO:0000256" key="9">
    <source>
        <dbReference type="ARBA" id="ARBA00022679"/>
    </source>
</evidence>
<keyword evidence="17" id="KW-0966">Cell projection</keyword>
<dbReference type="GO" id="GO:0005737">
    <property type="term" value="C:cytoplasm"/>
    <property type="evidence" value="ECO:0007669"/>
    <property type="project" value="UniProtKB-SubCell"/>
</dbReference>
<dbReference type="SMART" id="SM00285">
    <property type="entry name" value="PBD"/>
    <property type="match status" value="3"/>
</dbReference>
<evidence type="ECO:0000256" key="15">
    <source>
        <dbReference type="ARBA" id="ARBA00022840"/>
    </source>
</evidence>
<comment type="catalytic activity">
    <reaction evidence="19">
        <text>L-seryl-[protein] + ATP = O-phospho-L-seryl-[protein] + ADP + H(+)</text>
        <dbReference type="Rhea" id="RHEA:17989"/>
        <dbReference type="Rhea" id="RHEA-COMP:9863"/>
        <dbReference type="Rhea" id="RHEA-COMP:11604"/>
        <dbReference type="ChEBI" id="CHEBI:15378"/>
        <dbReference type="ChEBI" id="CHEBI:29999"/>
        <dbReference type="ChEBI" id="CHEBI:30616"/>
        <dbReference type="ChEBI" id="CHEBI:83421"/>
        <dbReference type="ChEBI" id="CHEBI:456216"/>
        <dbReference type="EC" id="2.7.11.1"/>
    </reaction>
</comment>
<feature type="compositionally biased region" description="Low complexity" evidence="22">
    <location>
        <begin position="1733"/>
        <end position="1751"/>
    </location>
</feature>
<reference evidence="29 30" key="1">
    <citation type="journal article" date="2011" name="Genome Biol. Evol.">
        <title>Integration of the genetic map and genome assembly of fugu facilitates insights into distinct features of genome evolution in teleosts and mammals.</title>
        <authorList>
            <person name="Kai W."/>
            <person name="Kikuchi K."/>
            <person name="Tohari S."/>
            <person name="Chew A.K."/>
            <person name="Tay A."/>
            <person name="Fujiwara A."/>
            <person name="Hosoya S."/>
            <person name="Suetake H."/>
            <person name="Naruse K."/>
            <person name="Brenner S."/>
            <person name="Suzuki Y."/>
            <person name="Venkatesh B."/>
        </authorList>
    </citation>
    <scope>NUCLEOTIDE SEQUENCE [LARGE SCALE GENOMIC DNA]</scope>
</reference>
<dbReference type="SUPFAM" id="SSF57889">
    <property type="entry name" value="Cysteine-rich domain"/>
    <property type="match status" value="1"/>
</dbReference>
<dbReference type="Pfam" id="PF08826">
    <property type="entry name" value="DMPK_coil"/>
    <property type="match status" value="1"/>
</dbReference>
<evidence type="ECO:0000259" key="28">
    <source>
        <dbReference type="PROSITE" id="PS51285"/>
    </source>
</evidence>
<feature type="domain" description="Protein kinase" evidence="24">
    <location>
        <begin position="74"/>
        <end position="340"/>
    </location>
</feature>
<proteinExistence type="inferred from homology"/>
<dbReference type="Pfam" id="PF15796">
    <property type="entry name" value="KELK"/>
    <property type="match status" value="1"/>
</dbReference>
<sequence>MSAQVRLKRLEELLLEQKEAGCLSVEALLDLLLCLFTECSQSPLKREKHVADFLEWVKPFTTTVKDMRLHRDDFEMLKVIGRGAFGEVAVVKMKHTERVYAMKILNKWEMLKRAETACFREERDVLVRGDSQWITTLHYAFQDENFLYLVMDYYVGGDLLTLLSKFEDRLPEDMAKFYVAEMVLAIHSIHQQHYIHRDIKPDNVLLDVNGHIRLADFGSCLRMMEDGTVQSSVAVGTPDYISPEILQAMEDGMGRYGPECDWWSLGVCLYEMLYGETPFYAESLVETYGKIMNHEERFQFPSHVTDVSEDAKDLIQRLICSRECRLGLNGISDFKSHPFFGGIAWDNIRSAEAPYIPDVSSPTDTSNFDVDDDVLKNPEISPPMSHTGFTGQHLPFVGFTFTTNSCFADKGSIDQVESGLRQLEGGGGQEVEAFERRIRRLEQEKQELNRKLQESTQALQAPTRGGTLTRDKEIKKLNEEIERLKKKLADSDRLEHQLEEAVMLQQDYESSASKLKMLEKQVKMLRQEKDDVHKQLSDSLERLRSQSKELKEAHSQRKLALQEFSELSERMADLRSSKQRLSRQLRDKEEEMDALLQKLDAMRQEIRKTEKIRKELEAQLDDAKAEASKERKLREHSEVYSKQLETEVKSLKSQQGRGAPVGAAESQQELSRVKAELDKKILFYEEELLRRDSALSSEIKNLRKDLHESEGAQLTANKALLQLRDKLDKAKRDRQTEMDEAVTALKEKHEREKNLLTEENRKLTAENDKLCSFVDNLTAQNRQLEDDFQDLSSKKESVAHWEAQIAEIIQWVSDEKDARGYLQALATKMTEELETLRNSSLGTRPLDPLWKVRRSQKLDMSARLELQSALEAEIRAKQIVQEELRRVKAANINLESKIKDLEERIREMEDHVDTLKKEMEESRSRSDKGLKLPDFQDSIFDYFNTSPLAPDLTFRHTDVDATQQKSETTPSSHSTSSKHEDGKVAMVPATPPPTSQSTSLTSPKPRAHQLSIKMFSSPTQCTHCTSLMVGLTRQGYACEVCSFICHVSCKDHAPCVCPIPPEQAKRPQGIDVQRGIGTAYKGYVRIPKPSGVKKGWQRVFAMISDCKLFLYDVPEGKSTQSGVAASLVLDLRDEAFSVSSVLVSDVIHATTKDVPCIFKITSSQLISALSPVSLLVLAESEAEKRKWVRILEGLQSILTKNLLKSRQVHVLHEAYDASLPIIKSTLSAAILDRERIALGTEDGLFVVEVTRDVIVRASDSKKTYQIDLIPKEKVIALLCGRNRHVHLIPWEALEGAESTFDVKMTETKGCQALTTGLLRPGGPACLLAAVKRQVQCYEITRSKPNYKKLWEVQAPGTVQWLGIVRERLCVGYPSGFALLALQGETSPVSLVSPGDPSLAFLAQQSLGALHAVEVGSTELLLCFSQLGIYVDSQGKRSRTQELMWPSTPVAISSNASHLTVYSEYGIDVFDIHTTDWVQTTSLCKIRPLNVEGTLNLLSSEPSRLIYFSNSSSEGELTIPDKTDHSRKLMVRTRSKRKFLFKVPEEERLQQRREMLRDPELRSKMISNPTNFNHVAHMGPGDGMQVLMDLPLVGDVTSLSPALSPSPSSSSCRHTLISSPSNFEHVYHMTSASAGVFLQKDASSCSSSQQSLLQPSSSSSSPSTSSVGRSVMPSSQDDSGKDRPRPLSSISRQQRSKTHITRTASDFGGGASSRSILDLDQDLDREPDSDSTKHSTPSNSSSPPSPNSPHRSQLTLDSMDMEP</sequence>
<evidence type="ECO:0000259" key="25">
    <source>
        <dbReference type="PROSITE" id="PS50081"/>
    </source>
</evidence>
<dbReference type="GO" id="GO:0030027">
    <property type="term" value="C:lamellipodium"/>
    <property type="evidence" value="ECO:0007669"/>
    <property type="project" value="UniProtKB-SubCell"/>
</dbReference>
<dbReference type="FunFam" id="3.30.60.20:FF:000005">
    <property type="entry name" value="Non-specific serine/threonine protein kinase"/>
    <property type="match status" value="1"/>
</dbReference>
<dbReference type="InterPro" id="IPR050839">
    <property type="entry name" value="Rho-assoc_Ser/Thr_Kinase"/>
</dbReference>
<keyword evidence="14" id="KW-0862">Zinc</keyword>
<dbReference type="SUPFAM" id="SSF50729">
    <property type="entry name" value="PH domain-like"/>
    <property type="match status" value="1"/>
</dbReference>
<reference evidence="29" key="2">
    <citation type="submission" date="2025-08" db="UniProtKB">
        <authorList>
            <consortium name="Ensembl"/>
        </authorList>
    </citation>
    <scope>IDENTIFICATION</scope>
</reference>
<dbReference type="PROSITE" id="PS00108">
    <property type="entry name" value="PROTEIN_KINASE_ST"/>
    <property type="match status" value="1"/>
</dbReference>
<dbReference type="InterPro" id="IPR046349">
    <property type="entry name" value="C1-like_sf"/>
</dbReference>
<feature type="compositionally biased region" description="Basic and acidic residues" evidence="22">
    <location>
        <begin position="1721"/>
        <end position="1732"/>
    </location>
</feature>
<dbReference type="PROSITE" id="PS50108">
    <property type="entry name" value="CRIB"/>
    <property type="match status" value="2"/>
</dbReference>
<evidence type="ECO:0000259" key="24">
    <source>
        <dbReference type="PROSITE" id="PS50011"/>
    </source>
</evidence>
<feature type="region of interest" description="Disordered" evidence="22">
    <location>
        <begin position="960"/>
        <end position="1003"/>
    </location>
</feature>
<feature type="domain" description="Phorbol-ester/DAG-type" evidence="25">
    <location>
        <begin position="1007"/>
        <end position="1057"/>
    </location>
</feature>
<dbReference type="FunFam" id="2.30.29.30:FF:000140">
    <property type="entry name" value="CDC42 binding protein kinase beta"/>
    <property type="match status" value="1"/>
</dbReference>
<dbReference type="InterPro" id="IPR031597">
    <property type="entry name" value="KELK"/>
</dbReference>
<keyword evidence="7" id="KW-0723">Serine/threonine-protein kinase</keyword>
<dbReference type="Gene3D" id="2.30.29.30">
    <property type="entry name" value="Pleckstrin-homology domain (PH domain)/Phosphotyrosine-binding domain (PTB)"/>
    <property type="match status" value="1"/>
</dbReference>
<dbReference type="Gene3D" id="1.10.510.10">
    <property type="entry name" value="Transferase(Phosphotransferase) domain 1"/>
    <property type="match status" value="1"/>
</dbReference>
<dbReference type="CDD" id="cd00132">
    <property type="entry name" value="CRIB"/>
    <property type="match status" value="1"/>
</dbReference>
<dbReference type="EC" id="2.7.11.1" evidence="5"/>
<comment type="similarity">
    <text evidence="4">Belongs to the protein kinase superfamily. AGC Ser/Thr protein kinase family. DMPK subfamily.</text>
</comment>
<feature type="domain" description="AGC-kinase C-terminal" evidence="28">
    <location>
        <begin position="341"/>
        <end position="411"/>
    </location>
</feature>
<evidence type="ECO:0000256" key="2">
    <source>
        <dbReference type="ARBA" id="ARBA00004496"/>
    </source>
</evidence>
<evidence type="ECO:0000256" key="19">
    <source>
        <dbReference type="ARBA" id="ARBA00048679"/>
    </source>
</evidence>
<dbReference type="PROSITE" id="PS50003">
    <property type="entry name" value="PH_DOMAIN"/>
    <property type="match status" value="1"/>
</dbReference>
<dbReference type="GO" id="GO:0005524">
    <property type="term" value="F:ATP binding"/>
    <property type="evidence" value="ECO:0007669"/>
    <property type="project" value="UniProtKB-UniRule"/>
</dbReference>
<feature type="domain" description="CNH" evidence="27">
    <location>
        <begin position="1222"/>
        <end position="1495"/>
    </location>
</feature>
<dbReference type="SMART" id="SM00220">
    <property type="entry name" value="S_TKc"/>
    <property type="match status" value="1"/>
</dbReference>
<evidence type="ECO:0000256" key="8">
    <source>
        <dbReference type="ARBA" id="ARBA00022553"/>
    </source>
</evidence>
<dbReference type="Pfam" id="PF00780">
    <property type="entry name" value="CNH"/>
    <property type="match status" value="1"/>
</dbReference>
<feature type="coiled-coil region" evidence="21">
    <location>
        <begin position="877"/>
        <end position="925"/>
    </location>
</feature>
<keyword evidence="13" id="KW-0418">Kinase</keyword>
<evidence type="ECO:0000256" key="5">
    <source>
        <dbReference type="ARBA" id="ARBA00012513"/>
    </source>
</evidence>
<dbReference type="SUPFAM" id="SSF56112">
    <property type="entry name" value="Protein kinase-like (PK-like)"/>
    <property type="match status" value="1"/>
</dbReference>
<evidence type="ECO:0000256" key="14">
    <source>
        <dbReference type="ARBA" id="ARBA00022833"/>
    </source>
</evidence>
<keyword evidence="12" id="KW-0863">Zinc-finger</keyword>
<dbReference type="Pfam" id="PF00433">
    <property type="entry name" value="Pkinase_C"/>
    <property type="match status" value="1"/>
</dbReference>
<organism evidence="29 30">
    <name type="scientific">Takifugu rubripes</name>
    <name type="common">Japanese pufferfish</name>
    <name type="synonym">Fugu rubripes</name>
    <dbReference type="NCBI Taxonomy" id="31033"/>
    <lineage>
        <taxon>Eukaryota</taxon>
        <taxon>Metazoa</taxon>
        <taxon>Chordata</taxon>
        <taxon>Craniata</taxon>
        <taxon>Vertebrata</taxon>
        <taxon>Euteleostomi</taxon>
        <taxon>Actinopterygii</taxon>
        <taxon>Neopterygii</taxon>
        <taxon>Teleostei</taxon>
        <taxon>Neoteleostei</taxon>
        <taxon>Acanthomorphata</taxon>
        <taxon>Eupercaria</taxon>
        <taxon>Tetraodontiformes</taxon>
        <taxon>Tetradontoidea</taxon>
        <taxon>Tetraodontidae</taxon>
        <taxon>Takifugu</taxon>
    </lineage>
</organism>
<dbReference type="SMART" id="SM00109">
    <property type="entry name" value="C1"/>
    <property type="match status" value="1"/>
</dbReference>
<dbReference type="InterPro" id="IPR000719">
    <property type="entry name" value="Prot_kinase_dom"/>
</dbReference>
<dbReference type="PROSITE" id="PS50011">
    <property type="entry name" value="PROTEIN_KINASE_DOM"/>
    <property type="match status" value="1"/>
</dbReference>
<feature type="domain" description="PH" evidence="23">
    <location>
        <begin position="1077"/>
        <end position="1196"/>
    </location>
</feature>
<dbReference type="PANTHER" id="PTHR22988:SF34">
    <property type="entry name" value="SERINE_THREONINE-PROTEIN KINASE MRCK BETA"/>
    <property type="match status" value="1"/>
</dbReference>
<dbReference type="InterPro" id="IPR008271">
    <property type="entry name" value="Ser/Thr_kinase_AS"/>
</dbReference>
<feature type="region of interest" description="Disordered" evidence="22">
    <location>
        <begin position="1647"/>
        <end position="1762"/>
    </location>
</feature>
<dbReference type="SMART" id="SM00036">
    <property type="entry name" value="CNH"/>
    <property type="match status" value="1"/>
</dbReference>
<dbReference type="PROSITE" id="PS50081">
    <property type="entry name" value="ZF_DAG_PE_2"/>
    <property type="match status" value="1"/>
</dbReference>
<keyword evidence="11 20" id="KW-0547">Nucleotide-binding</keyword>
<keyword evidence="30" id="KW-1185">Reference proteome</keyword>
<keyword evidence="6" id="KW-0963">Cytoplasm</keyword>
<evidence type="ECO:0000256" key="16">
    <source>
        <dbReference type="ARBA" id="ARBA00023054"/>
    </source>
</evidence>
<evidence type="ECO:0000256" key="12">
    <source>
        <dbReference type="ARBA" id="ARBA00022771"/>
    </source>
</evidence>
<accession>H2UXD0</accession>
<dbReference type="CTD" id="9578"/>
<dbReference type="Ensembl" id="ENSTRUT00000041753.3">
    <property type="protein sequence ID" value="ENSTRUP00000041609.3"/>
    <property type="gene ID" value="ENSTRUG00000016273.3"/>
</dbReference>
<comment type="subcellular location">
    <subcellularLocation>
        <location evidence="3">Cell projection</location>
        <location evidence="3">Lamellipodium</location>
    </subcellularLocation>
    <subcellularLocation>
        <location evidence="2">Cytoplasm</location>
    </subcellularLocation>
</comment>
<dbReference type="InterPro" id="IPR001180">
    <property type="entry name" value="CNH_dom"/>
</dbReference>
<evidence type="ECO:0000256" key="1">
    <source>
        <dbReference type="ARBA" id="ARBA00001946"/>
    </source>
</evidence>
<dbReference type="GO" id="GO:0031032">
    <property type="term" value="P:actomyosin structure organization"/>
    <property type="evidence" value="ECO:0007669"/>
    <property type="project" value="TreeGrafter"/>
</dbReference>
<name>H2UXD0_TAKRU</name>
<evidence type="ECO:0000256" key="13">
    <source>
        <dbReference type="ARBA" id="ARBA00022777"/>
    </source>
</evidence>
<dbReference type="SMART" id="SM00233">
    <property type="entry name" value="PH"/>
    <property type="match status" value="1"/>
</dbReference>
<dbReference type="FunFam" id="3.30.200.20:FF:001055">
    <property type="entry name" value="Serine/threonine-protein kinase MRCK beta"/>
    <property type="match status" value="1"/>
</dbReference>
<evidence type="ECO:0000256" key="10">
    <source>
        <dbReference type="ARBA" id="ARBA00022723"/>
    </source>
</evidence>
<dbReference type="InterPro" id="IPR001849">
    <property type="entry name" value="PH_domain"/>
</dbReference>
<evidence type="ECO:0000256" key="22">
    <source>
        <dbReference type="SAM" id="MobiDB-lite"/>
    </source>
</evidence>
<reference evidence="29" key="3">
    <citation type="submission" date="2025-09" db="UniProtKB">
        <authorList>
            <consortium name="Ensembl"/>
        </authorList>
    </citation>
    <scope>IDENTIFICATION</scope>
</reference>
<dbReference type="InterPro" id="IPR002219">
    <property type="entry name" value="PKC_DAG/PE"/>
</dbReference>
<dbReference type="Pfam" id="PF00069">
    <property type="entry name" value="Pkinase"/>
    <property type="match status" value="1"/>
</dbReference>
<keyword evidence="8" id="KW-0597">Phosphoprotein</keyword>
<dbReference type="Pfam" id="PF25346">
    <property type="entry name" value="PH_MRCK"/>
    <property type="match status" value="1"/>
</dbReference>
<evidence type="ECO:0000259" key="27">
    <source>
        <dbReference type="PROSITE" id="PS50219"/>
    </source>
</evidence>
<dbReference type="SMART" id="SM00133">
    <property type="entry name" value="S_TK_X"/>
    <property type="match status" value="1"/>
</dbReference>
<keyword evidence="10" id="KW-0479">Metal-binding</keyword>
<dbReference type="InterPro" id="IPR000961">
    <property type="entry name" value="AGC-kinase_C"/>
</dbReference>
<dbReference type="InterPro" id="IPR017441">
    <property type="entry name" value="Protein_kinase_ATP_BS"/>
</dbReference>
<dbReference type="FunFam" id="1.10.510.10:FF:000014">
    <property type="entry name" value="Non-specific serine/threonine protein kinase"/>
    <property type="match status" value="1"/>
</dbReference>
<feature type="compositionally biased region" description="Low complexity" evidence="22">
    <location>
        <begin position="965"/>
        <end position="975"/>
    </location>
</feature>
<feature type="domain" description="CRIB" evidence="26">
    <location>
        <begin position="1565"/>
        <end position="1578"/>
    </location>
</feature>
<dbReference type="Gene3D" id="3.30.60.20">
    <property type="match status" value="1"/>
</dbReference>
<feature type="binding site" evidence="20">
    <location>
        <position position="103"/>
    </location>
    <ligand>
        <name>ATP</name>
        <dbReference type="ChEBI" id="CHEBI:30616"/>
    </ligand>
</feature>
<evidence type="ECO:0000256" key="4">
    <source>
        <dbReference type="ARBA" id="ARBA00005719"/>
    </source>
</evidence>
<evidence type="ECO:0000256" key="11">
    <source>
        <dbReference type="ARBA" id="ARBA00022741"/>
    </source>
</evidence>
<evidence type="ECO:0000313" key="30">
    <source>
        <dbReference type="Proteomes" id="UP000005226"/>
    </source>
</evidence>
<evidence type="ECO:0000256" key="18">
    <source>
        <dbReference type="ARBA" id="ARBA00047899"/>
    </source>
</evidence>
<dbReference type="InterPro" id="IPR017892">
    <property type="entry name" value="Pkinase_C"/>
</dbReference>